<dbReference type="Gene3D" id="3.90.215.10">
    <property type="entry name" value="Gamma Fibrinogen, chain A, domain 1"/>
    <property type="match status" value="1"/>
</dbReference>
<evidence type="ECO:0000313" key="4">
    <source>
        <dbReference type="Proteomes" id="UP000594262"/>
    </source>
</evidence>
<accession>A0A7M5XAH2</accession>
<dbReference type="SMART" id="SM00186">
    <property type="entry name" value="FBG"/>
    <property type="match status" value="1"/>
</dbReference>
<feature type="domain" description="Fibrinogen C-terminal" evidence="2">
    <location>
        <begin position="73"/>
        <end position="295"/>
    </location>
</feature>
<keyword evidence="4" id="KW-1185">Reference proteome</keyword>
<dbReference type="RefSeq" id="XP_066936945.1">
    <property type="nucleotide sequence ID" value="XM_067080844.1"/>
</dbReference>
<dbReference type="PROSITE" id="PS51406">
    <property type="entry name" value="FIBRINOGEN_C_2"/>
    <property type="match status" value="1"/>
</dbReference>
<reference evidence="3" key="1">
    <citation type="submission" date="2021-01" db="UniProtKB">
        <authorList>
            <consortium name="EnsemblMetazoa"/>
        </authorList>
    </citation>
    <scope>IDENTIFICATION</scope>
</reference>
<dbReference type="InterPro" id="IPR036056">
    <property type="entry name" value="Fibrinogen-like_C"/>
</dbReference>
<dbReference type="CDD" id="cd00087">
    <property type="entry name" value="FReD"/>
    <property type="match status" value="1"/>
</dbReference>
<evidence type="ECO:0000259" key="2">
    <source>
        <dbReference type="PROSITE" id="PS51406"/>
    </source>
</evidence>
<organism evidence="3 4">
    <name type="scientific">Clytia hemisphaerica</name>
    <dbReference type="NCBI Taxonomy" id="252671"/>
    <lineage>
        <taxon>Eukaryota</taxon>
        <taxon>Metazoa</taxon>
        <taxon>Cnidaria</taxon>
        <taxon>Hydrozoa</taxon>
        <taxon>Hydroidolina</taxon>
        <taxon>Leptothecata</taxon>
        <taxon>Obeliida</taxon>
        <taxon>Clytiidae</taxon>
        <taxon>Clytia</taxon>
    </lineage>
</organism>
<dbReference type="GO" id="GO:0005615">
    <property type="term" value="C:extracellular space"/>
    <property type="evidence" value="ECO:0007669"/>
    <property type="project" value="TreeGrafter"/>
</dbReference>
<protein>
    <recommendedName>
        <fullName evidence="2">Fibrinogen C-terminal domain-containing protein</fullName>
    </recommendedName>
</protein>
<dbReference type="Proteomes" id="UP000594262">
    <property type="component" value="Unplaced"/>
</dbReference>
<dbReference type="InterPro" id="IPR002181">
    <property type="entry name" value="Fibrinogen_a/b/g_C_dom"/>
</dbReference>
<evidence type="ECO:0000256" key="1">
    <source>
        <dbReference type="SAM" id="SignalP"/>
    </source>
</evidence>
<dbReference type="PANTHER" id="PTHR19143">
    <property type="entry name" value="FIBRINOGEN/TENASCIN/ANGIOPOEITIN"/>
    <property type="match status" value="1"/>
</dbReference>
<keyword evidence="1" id="KW-0732">Signal</keyword>
<feature type="signal peptide" evidence="1">
    <location>
        <begin position="1"/>
        <end position="22"/>
    </location>
</feature>
<dbReference type="InterPro" id="IPR014716">
    <property type="entry name" value="Fibrinogen_a/b/g_C_1"/>
</dbReference>
<dbReference type="EnsemblMetazoa" id="CLYHEMT020254.1">
    <property type="protein sequence ID" value="CLYHEMP020254.1"/>
    <property type="gene ID" value="CLYHEMG020254"/>
</dbReference>
<dbReference type="InterPro" id="IPR050373">
    <property type="entry name" value="Fibrinogen_C-term_domain"/>
</dbReference>
<dbReference type="Pfam" id="PF00147">
    <property type="entry name" value="Fibrinogen_C"/>
    <property type="match status" value="1"/>
</dbReference>
<dbReference type="OrthoDB" id="6345539at2759"/>
<dbReference type="NCBIfam" id="NF040941">
    <property type="entry name" value="GGGWT_bact"/>
    <property type="match status" value="1"/>
</dbReference>
<dbReference type="AlphaFoldDB" id="A0A7M5XAH2"/>
<name>A0A7M5XAH2_9CNID</name>
<dbReference type="GeneID" id="136824862"/>
<feature type="chain" id="PRO_5029624620" description="Fibrinogen C-terminal domain-containing protein" evidence="1">
    <location>
        <begin position="23"/>
        <end position="295"/>
    </location>
</feature>
<sequence>MALTGSQIFIFICIQWFAYTSATGNETVDVLVDRSISNLQKIKLKMKLLSLVKKMYGDCLPCRSIPNSKSCDCTAIKPMKDCLEFLQNGYTKNGIYKVTQKENVYCDQTTQNGGWTIFLRRQDGSTDFKQNWLDYKYGFGKLTSEFWLGNEIVHDLTKPSVAPKKSELLINMRMKGQTKLVFAKYDNFEIGDEVSKYTLKISGVSGNASHLTGPNSFLDYHNNMKFSTYDQDNDNYGYSCSNRHGRVGWWFNSCYYTLLTGNYKFTKGFHPGEIYWYYPNEVEPEFVQMMMRRKL</sequence>
<proteinExistence type="predicted"/>
<dbReference type="SUPFAM" id="SSF56496">
    <property type="entry name" value="Fibrinogen C-terminal domain-like"/>
    <property type="match status" value="1"/>
</dbReference>
<evidence type="ECO:0000313" key="3">
    <source>
        <dbReference type="EnsemblMetazoa" id="CLYHEMP020254.1"/>
    </source>
</evidence>